<proteinExistence type="predicted"/>
<dbReference type="Proteomes" id="UP000681720">
    <property type="component" value="Unassembled WGS sequence"/>
</dbReference>
<gene>
    <name evidence="1" type="ORF">GIL414_LOCUS88390</name>
</gene>
<name>A0A8S3KL71_9BILA</name>
<dbReference type="AlphaFoldDB" id="A0A8S3KL71"/>
<dbReference type="EMBL" id="CAJOBJ010385564">
    <property type="protein sequence ID" value="CAF5228883.1"/>
    <property type="molecule type" value="Genomic_DNA"/>
</dbReference>
<sequence>GEFGEIYGGKYRLDIEGVVYLQQDHSSYDIWEIDVYCGAVNCSRPTIFEEIIDVLNYDIVDLSPFPSVRPTTTQAPPTTSTPIANPLTCYNCACIGTTTCTCT</sequence>
<evidence type="ECO:0000313" key="2">
    <source>
        <dbReference type="Proteomes" id="UP000681720"/>
    </source>
</evidence>
<feature type="non-terminal residue" evidence="1">
    <location>
        <position position="1"/>
    </location>
</feature>
<organism evidence="1 2">
    <name type="scientific">Rotaria magnacalcarata</name>
    <dbReference type="NCBI Taxonomy" id="392030"/>
    <lineage>
        <taxon>Eukaryota</taxon>
        <taxon>Metazoa</taxon>
        <taxon>Spiralia</taxon>
        <taxon>Gnathifera</taxon>
        <taxon>Rotifera</taxon>
        <taxon>Eurotatoria</taxon>
        <taxon>Bdelloidea</taxon>
        <taxon>Philodinida</taxon>
        <taxon>Philodinidae</taxon>
        <taxon>Rotaria</taxon>
    </lineage>
</organism>
<accession>A0A8S3KL71</accession>
<comment type="caution">
    <text evidence="1">The sequence shown here is derived from an EMBL/GenBank/DDBJ whole genome shotgun (WGS) entry which is preliminary data.</text>
</comment>
<protein>
    <submittedName>
        <fullName evidence="1">Uncharacterized protein</fullName>
    </submittedName>
</protein>
<evidence type="ECO:0000313" key="1">
    <source>
        <dbReference type="EMBL" id="CAF5228883.1"/>
    </source>
</evidence>
<feature type="non-terminal residue" evidence="1">
    <location>
        <position position="103"/>
    </location>
</feature>
<reference evidence="1" key="1">
    <citation type="submission" date="2021-02" db="EMBL/GenBank/DDBJ databases">
        <authorList>
            <person name="Nowell W R."/>
        </authorList>
    </citation>
    <scope>NUCLEOTIDE SEQUENCE</scope>
</reference>